<sequence length="344" mass="39446">MEEEDGERWVLICDCEGTNTATVSAATESHVPYCKSCPAREFKDAEAVEKHCKAVGHEVLPGPQPKPDTPTPKPSKQKKSNKKAETPTENIGLYCKTCPNRVFTNDQSARAHCAALDHELSSGPSSLPPFEPELTADIDPIFYYFSNFPDFDFNAKTSYWDEFLRLCQQKQWKNDGGYDYIRSLGVFRRYMNLAFARDIGVSADDIEMWRRIFTTAGLKPFPEDVEGCKRVISGIHMNIIDLHEAFRGVGEVMPYKDEDELRRYSRRTRRRFPRNFRGMVADKVTLGWVLREIDNPTDVPWTTQKKYELKYHKKGKRKSKTDGSEEKREKKEGSGEEEVSTTSS</sequence>
<feature type="compositionally biased region" description="Acidic residues" evidence="1">
    <location>
        <begin position="335"/>
        <end position="344"/>
    </location>
</feature>
<dbReference type="OrthoDB" id="6105938at2759"/>
<dbReference type="Proteomes" id="UP000298138">
    <property type="component" value="Unassembled WGS sequence"/>
</dbReference>
<proteinExistence type="predicted"/>
<evidence type="ECO:0000256" key="1">
    <source>
        <dbReference type="SAM" id="MobiDB-lite"/>
    </source>
</evidence>
<dbReference type="PANTHER" id="PTHR38846:SF1">
    <property type="entry name" value="C3H1-TYPE DOMAIN-CONTAINING PROTEIN"/>
    <property type="match status" value="1"/>
</dbReference>
<evidence type="ECO:0000313" key="2">
    <source>
        <dbReference type="EMBL" id="TGZ77526.1"/>
    </source>
</evidence>
<feature type="compositionally biased region" description="Basic and acidic residues" evidence="1">
    <location>
        <begin position="320"/>
        <end position="334"/>
    </location>
</feature>
<name>A0A4S2MKJ0_9PEZI</name>
<evidence type="ECO:0000313" key="3">
    <source>
        <dbReference type="Proteomes" id="UP000298138"/>
    </source>
</evidence>
<feature type="region of interest" description="Disordered" evidence="1">
    <location>
        <begin position="56"/>
        <end position="85"/>
    </location>
</feature>
<organism evidence="2 3">
    <name type="scientific">Ascodesmis nigricans</name>
    <dbReference type="NCBI Taxonomy" id="341454"/>
    <lineage>
        <taxon>Eukaryota</taxon>
        <taxon>Fungi</taxon>
        <taxon>Dikarya</taxon>
        <taxon>Ascomycota</taxon>
        <taxon>Pezizomycotina</taxon>
        <taxon>Pezizomycetes</taxon>
        <taxon>Pezizales</taxon>
        <taxon>Ascodesmidaceae</taxon>
        <taxon>Ascodesmis</taxon>
    </lineage>
</organism>
<accession>A0A4S2MKJ0</accession>
<gene>
    <name evidence="2" type="ORF">EX30DRAFT_311158</name>
</gene>
<feature type="region of interest" description="Disordered" evidence="1">
    <location>
        <begin position="304"/>
        <end position="344"/>
    </location>
</feature>
<dbReference type="PANTHER" id="PTHR38846">
    <property type="entry name" value="C3H1-TYPE DOMAIN-CONTAINING PROTEIN"/>
    <property type="match status" value="1"/>
</dbReference>
<dbReference type="EMBL" id="ML220152">
    <property type="protein sequence ID" value="TGZ77526.1"/>
    <property type="molecule type" value="Genomic_DNA"/>
</dbReference>
<protein>
    <submittedName>
        <fullName evidence="2">Uncharacterized protein</fullName>
    </submittedName>
</protein>
<dbReference type="InParanoid" id="A0A4S2MKJ0"/>
<keyword evidence="3" id="KW-1185">Reference proteome</keyword>
<feature type="compositionally biased region" description="Pro residues" evidence="1">
    <location>
        <begin position="62"/>
        <end position="73"/>
    </location>
</feature>
<dbReference type="AlphaFoldDB" id="A0A4S2MKJ0"/>
<dbReference type="STRING" id="341454.A0A4S2MKJ0"/>
<reference evidence="2 3" key="1">
    <citation type="submission" date="2019-04" db="EMBL/GenBank/DDBJ databases">
        <title>Comparative genomics and transcriptomics to analyze fruiting body development in filamentous ascomycetes.</title>
        <authorList>
            <consortium name="DOE Joint Genome Institute"/>
            <person name="Lutkenhaus R."/>
            <person name="Traeger S."/>
            <person name="Breuer J."/>
            <person name="Kuo A."/>
            <person name="Lipzen A."/>
            <person name="Pangilinan J."/>
            <person name="Dilworth D."/>
            <person name="Sandor L."/>
            <person name="Poggeler S."/>
            <person name="Barry K."/>
            <person name="Grigoriev I.V."/>
            <person name="Nowrousian M."/>
        </authorList>
    </citation>
    <scope>NUCLEOTIDE SEQUENCE [LARGE SCALE GENOMIC DNA]</scope>
    <source>
        <strain evidence="2 3">CBS 389.68</strain>
    </source>
</reference>